<name>A0A6M3ITS8_9ZZZZ</name>
<gene>
    <name evidence="2" type="ORF">MM415A00564_0023</name>
    <name evidence="1" type="ORF">MM415B01029_0003</name>
    <name evidence="3" type="ORF">TM448B01897_0003</name>
</gene>
<protein>
    <submittedName>
        <fullName evidence="1">Uncharacterized protein</fullName>
    </submittedName>
</protein>
<proteinExistence type="predicted"/>
<dbReference type="EMBL" id="MT141424">
    <property type="protein sequence ID" value="QJA60890.1"/>
    <property type="molecule type" value="Genomic_DNA"/>
</dbReference>
<evidence type="ECO:0000313" key="2">
    <source>
        <dbReference type="EMBL" id="QJA81250.1"/>
    </source>
</evidence>
<dbReference type="EMBL" id="MT144840">
    <property type="protein sequence ID" value="QJI00271.1"/>
    <property type="molecule type" value="Genomic_DNA"/>
</dbReference>
<accession>A0A6M3ITS8</accession>
<dbReference type="AlphaFoldDB" id="A0A6M3ITS8"/>
<dbReference type="EMBL" id="MT142452">
    <property type="protein sequence ID" value="QJA81250.1"/>
    <property type="molecule type" value="Genomic_DNA"/>
</dbReference>
<evidence type="ECO:0000313" key="1">
    <source>
        <dbReference type="EMBL" id="QJA60890.1"/>
    </source>
</evidence>
<sequence length="89" mass="9646">MAARNAASVRVRPGRLVKSVGELALPLNMAASVENVNFSASWECTRRPGYKHALRNALTAPVYLAQRFTDVDGTEVYIIIDGAGITRVT</sequence>
<evidence type="ECO:0000313" key="3">
    <source>
        <dbReference type="EMBL" id="QJI00271.1"/>
    </source>
</evidence>
<organism evidence="1">
    <name type="scientific">viral metagenome</name>
    <dbReference type="NCBI Taxonomy" id="1070528"/>
    <lineage>
        <taxon>unclassified sequences</taxon>
        <taxon>metagenomes</taxon>
        <taxon>organismal metagenomes</taxon>
    </lineage>
</organism>
<reference evidence="1" key="1">
    <citation type="submission" date="2020-03" db="EMBL/GenBank/DDBJ databases">
        <title>The deep terrestrial virosphere.</title>
        <authorList>
            <person name="Holmfeldt K."/>
            <person name="Nilsson E."/>
            <person name="Simone D."/>
            <person name="Lopez-Fernandez M."/>
            <person name="Wu X."/>
            <person name="de Brujin I."/>
            <person name="Lundin D."/>
            <person name="Andersson A."/>
            <person name="Bertilsson S."/>
            <person name="Dopson M."/>
        </authorList>
    </citation>
    <scope>NUCLEOTIDE SEQUENCE</scope>
    <source>
        <strain evidence="2">MM415A00564</strain>
        <strain evidence="1">MM415B01029</strain>
        <strain evidence="3">TM448B01897</strain>
    </source>
</reference>